<evidence type="ECO:0000313" key="1">
    <source>
        <dbReference type="EMBL" id="SHJ06766.1"/>
    </source>
</evidence>
<gene>
    <name evidence="1" type="ORF">SAMN05444363_2494</name>
</gene>
<protein>
    <submittedName>
        <fullName evidence="1">Uncharacterized protein</fullName>
    </submittedName>
</protein>
<keyword evidence="2" id="KW-1185">Reference proteome</keyword>
<proteinExistence type="predicted"/>
<evidence type="ECO:0000313" key="2">
    <source>
        <dbReference type="Proteomes" id="UP000184488"/>
    </source>
</evidence>
<organism evidence="1 2">
    <name type="scientific">Flavobacterium terrae</name>
    <dbReference type="NCBI Taxonomy" id="415425"/>
    <lineage>
        <taxon>Bacteria</taxon>
        <taxon>Pseudomonadati</taxon>
        <taxon>Bacteroidota</taxon>
        <taxon>Flavobacteriia</taxon>
        <taxon>Flavobacteriales</taxon>
        <taxon>Flavobacteriaceae</taxon>
        <taxon>Flavobacterium</taxon>
    </lineage>
</organism>
<dbReference type="AlphaFoldDB" id="A0A1M6G9X7"/>
<dbReference type="EMBL" id="FQZI01000005">
    <property type="protein sequence ID" value="SHJ06766.1"/>
    <property type="molecule type" value="Genomic_DNA"/>
</dbReference>
<sequence>MVKGINLVEKIIEFVELTPENLEWNFESLKDFPTILLRLKQIESLLIAFKLRDIKKFSIEEDIKNILNGQFYHNTELNEKTISFIHNFLKKKNVDEEYLTFISNNQINFIFPKILNYKILSYKILNFNSGWLECNPRFNLAYFHVLMVDEINENIKDKFQLLDEIIELIINPNNIELTEVFLVENFNYISEAELHKIDLDHI</sequence>
<name>A0A1M6G9X7_9FLAO</name>
<accession>A0A1M6G9X7</accession>
<reference evidence="2" key="1">
    <citation type="submission" date="2016-11" db="EMBL/GenBank/DDBJ databases">
        <authorList>
            <person name="Varghese N."/>
            <person name="Submissions S."/>
        </authorList>
    </citation>
    <scope>NUCLEOTIDE SEQUENCE [LARGE SCALE GENOMIC DNA]</scope>
    <source>
        <strain evidence="2">DSM 18829</strain>
    </source>
</reference>
<dbReference type="Proteomes" id="UP000184488">
    <property type="component" value="Unassembled WGS sequence"/>
</dbReference>